<dbReference type="InterPro" id="IPR051320">
    <property type="entry name" value="Viral_Replic_Matur_Polypro"/>
</dbReference>
<dbReference type="PANTHER" id="PTHR33064:SF37">
    <property type="entry name" value="RIBONUCLEASE H"/>
    <property type="match status" value="1"/>
</dbReference>
<dbReference type="Proteomes" id="UP000053780">
    <property type="component" value="Unassembled WGS sequence"/>
</dbReference>
<evidence type="ECO:0000256" key="2">
    <source>
        <dbReference type="ARBA" id="ARBA00022842"/>
    </source>
</evidence>
<dbReference type="InterPro" id="IPR043502">
    <property type="entry name" value="DNA/RNA_pol_sf"/>
</dbReference>
<sequence>MNVCICIYLKYNIKLSWKNLRTHSVQLIVTNKFKEIRIRKNSKVRSIGYLLGLIHWYRIEAYIILMINDSKENSRECVVGNGKNENLHDKSKTIWYNVNILVYKGLLLFLKSKITIKNCLVLEEIYYVKINENYNKVYVRMLTKNEKIFENLKNVKEEHLEHWFKEFNFVITDFKKYDDTELIKKDLRKNIRKKTNCIIIQIRLNKTIQNDFLYINEYAKEIKKLVDDYAKKESLTKNKYNRKLKESFMQETHYKKKWKEKVKKINHKKSSLREKINNKNECMYLNSISTHKENIEKVNNKKLEENENEVNKRERSIKEKHCIMIEKKLKTIDDLQIEASIKDKQIKALIDTGAQRVFISEKLADKLNLQQREDRKISLLIANKKFFNIYGNKKLRNRFLLSNEVTLEFKNKKIVMKLKEFPIKITNKNEEAEDLVKDKKLLENKIQELEKLKRKGIIEKRYTIDVKKMLKDRKRTDYLNNKIYETVPKTKKQIQEIIGVCNWYRRFINNMSEKIYKITELLKVDKIFWTEVHNKILENLKKEITKKTVLKFPYLEKKFILETDASKQGIGTVLYQEEGILGYFSKKFTNTEKELIGIKYIPITETNSPNTRNKFKKNNIKHGTGHNFLNPEELELIREKSNEGQEAMNESCRKYQTMKRDAQTEYTYENRP</sequence>
<keyword evidence="4" id="KW-0229">DNA integration</keyword>
<evidence type="ECO:0000256" key="3">
    <source>
        <dbReference type="ARBA" id="ARBA00022884"/>
    </source>
</evidence>
<dbReference type="InterPro" id="IPR001969">
    <property type="entry name" value="Aspartic_peptidase_AS"/>
</dbReference>
<evidence type="ECO:0000256" key="4">
    <source>
        <dbReference type="ARBA" id="ARBA00022908"/>
    </source>
</evidence>
<dbReference type="Pfam" id="PF13975">
    <property type="entry name" value="gag-asp_proteas"/>
    <property type="match status" value="1"/>
</dbReference>
<keyword evidence="1" id="KW-0645">Protease</keyword>
<name>T0MIQ2_9MICR</name>
<keyword evidence="3" id="KW-0694">RNA-binding</keyword>
<keyword evidence="1" id="KW-0064">Aspartyl protease</keyword>
<dbReference type="EMBL" id="KE647217">
    <property type="protein sequence ID" value="EQB60870.1"/>
    <property type="molecule type" value="Genomic_DNA"/>
</dbReference>
<keyword evidence="5" id="KW-0175">Coiled coil</keyword>
<dbReference type="InterPro" id="IPR021109">
    <property type="entry name" value="Peptidase_aspartic_dom_sf"/>
</dbReference>
<dbReference type="GO" id="GO:0003723">
    <property type="term" value="F:RNA binding"/>
    <property type="evidence" value="ECO:0007669"/>
    <property type="project" value="UniProtKB-KW"/>
</dbReference>
<reference evidence="8 9" key="1">
    <citation type="journal article" date="2013" name="BMC Genomics">
        <title>Genome sequencing and comparative genomics of honey bee microsporidia, Nosema apis reveal novel insights into host-parasite interactions.</title>
        <authorList>
            <person name="Chen Yp."/>
            <person name="Pettis J.S."/>
            <person name="Zhao Y."/>
            <person name="Liu X."/>
            <person name="Tallon L.J."/>
            <person name="Sadzewicz L.D."/>
            <person name="Li R."/>
            <person name="Zheng H."/>
            <person name="Huang S."/>
            <person name="Zhang X."/>
            <person name="Hamilton M.C."/>
            <person name="Pernal S.F."/>
            <person name="Melathopoulos A.P."/>
            <person name="Yan X."/>
            <person name="Evans J.D."/>
        </authorList>
    </citation>
    <scope>NUCLEOTIDE SEQUENCE [LARGE SCALE GENOMIC DNA]</scope>
    <source>
        <strain evidence="8 9">BRL 01</strain>
    </source>
</reference>
<dbReference type="OrthoDB" id="2194544at2759"/>
<dbReference type="GO" id="GO:0015074">
    <property type="term" value="P:DNA integration"/>
    <property type="evidence" value="ECO:0007669"/>
    <property type="project" value="UniProtKB-KW"/>
</dbReference>
<proteinExistence type="predicted"/>
<dbReference type="SUPFAM" id="SSF56672">
    <property type="entry name" value="DNA/RNA polymerases"/>
    <property type="match status" value="1"/>
</dbReference>
<evidence type="ECO:0000256" key="5">
    <source>
        <dbReference type="SAM" id="Coils"/>
    </source>
</evidence>
<feature type="coiled-coil region" evidence="5">
    <location>
        <begin position="215"/>
        <end position="320"/>
    </location>
</feature>
<dbReference type="SUPFAM" id="SSF50630">
    <property type="entry name" value="Acid proteases"/>
    <property type="match status" value="1"/>
</dbReference>
<dbReference type="AlphaFoldDB" id="T0MIQ2"/>
<gene>
    <name evidence="8" type="ORF">NAPIS_ORF01559</name>
</gene>
<dbReference type="HOGENOM" id="CLU_408867_0_0_1"/>
<keyword evidence="1" id="KW-0378">Hydrolase</keyword>
<feature type="coiled-coil region" evidence="5">
    <location>
        <begin position="425"/>
        <end position="459"/>
    </location>
</feature>
<dbReference type="InterPro" id="IPR041577">
    <property type="entry name" value="RT_RNaseH_2"/>
</dbReference>
<evidence type="ECO:0000256" key="1">
    <source>
        <dbReference type="ARBA" id="ARBA00022750"/>
    </source>
</evidence>
<keyword evidence="2" id="KW-0460">Magnesium</keyword>
<evidence type="ECO:0000313" key="9">
    <source>
        <dbReference type="Proteomes" id="UP000053780"/>
    </source>
</evidence>
<feature type="domain" description="Reverse transcriptase/retrotransposon-derived protein RNase H-like" evidence="7">
    <location>
        <begin position="529"/>
        <end position="594"/>
    </location>
</feature>
<evidence type="ECO:0000259" key="7">
    <source>
        <dbReference type="Pfam" id="PF17919"/>
    </source>
</evidence>
<dbReference type="Gene3D" id="3.30.70.270">
    <property type="match status" value="1"/>
</dbReference>
<protein>
    <submittedName>
        <fullName evidence="8">Pol polyprotein</fullName>
    </submittedName>
</protein>
<keyword evidence="9" id="KW-1185">Reference proteome</keyword>
<dbReference type="Pfam" id="PF17919">
    <property type="entry name" value="RT_RNaseH_2"/>
    <property type="match status" value="1"/>
</dbReference>
<dbReference type="PANTHER" id="PTHR33064">
    <property type="entry name" value="POL PROTEIN"/>
    <property type="match status" value="1"/>
</dbReference>
<dbReference type="PROSITE" id="PS00141">
    <property type="entry name" value="ASP_PROTEASE"/>
    <property type="match status" value="1"/>
</dbReference>
<dbReference type="GO" id="GO:0004190">
    <property type="term" value="F:aspartic-type endopeptidase activity"/>
    <property type="evidence" value="ECO:0007669"/>
    <property type="project" value="UniProtKB-KW"/>
</dbReference>
<accession>T0MIQ2</accession>
<feature type="compositionally biased region" description="Basic and acidic residues" evidence="6">
    <location>
        <begin position="658"/>
        <end position="672"/>
    </location>
</feature>
<evidence type="ECO:0000313" key="8">
    <source>
        <dbReference type="EMBL" id="EQB60870.1"/>
    </source>
</evidence>
<dbReference type="GO" id="GO:0006508">
    <property type="term" value="P:proteolysis"/>
    <property type="evidence" value="ECO:0007669"/>
    <property type="project" value="InterPro"/>
</dbReference>
<dbReference type="VEuPathDB" id="MicrosporidiaDB:NAPIS_ORF01559"/>
<organism evidence="8 9">
    <name type="scientific">Vairimorpha apis BRL 01</name>
    <dbReference type="NCBI Taxonomy" id="1037528"/>
    <lineage>
        <taxon>Eukaryota</taxon>
        <taxon>Fungi</taxon>
        <taxon>Fungi incertae sedis</taxon>
        <taxon>Microsporidia</taxon>
        <taxon>Nosematidae</taxon>
        <taxon>Vairimorpha</taxon>
    </lineage>
</organism>
<dbReference type="InterPro" id="IPR043128">
    <property type="entry name" value="Rev_trsase/Diguanyl_cyclase"/>
</dbReference>
<feature type="region of interest" description="Disordered" evidence="6">
    <location>
        <begin position="641"/>
        <end position="672"/>
    </location>
</feature>
<evidence type="ECO:0000256" key="6">
    <source>
        <dbReference type="SAM" id="MobiDB-lite"/>
    </source>
</evidence>
<dbReference type="Gene3D" id="2.40.70.10">
    <property type="entry name" value="Acid Proteases"/>
    <property type="match status" value="1"/>
</dbReference>
<dbReference type="CDD" id="cd00303">
    <property type="entry name" value="retropepsin_like"/>
    <property type="match status" value="1"/>
</dbReference>